<comment type="caution">
    <text evidence="1">The sequence shown here is derived from an EMBL/GenBank/DDBJ whole genome shotgun (WGS) entry which is preliminary data.</text>
</comment>
<dbReference type="AlphaFoldDB" id="A0A9W6N9A0"/>
<reference evidence="1" key="1">
    <citation type="journal article" date="2014" name="Int. J. Syst. Evol. Microbiol.">
        <title>Complete genome sequence of Corynebacterium casei LMG S-19264T (=DSM 44701T), isolated from a smear-ripened cheese.</title>
        <authorList>
            <consortium name="US DOE Joint Genome Institute (JGI-PGF)"/>
            <person name="Walter F."/>
            <person name="Albersmeier A."/>
            <person name="Kalinowski J."/>
            <person name="Ruckert C."/>
        </authorList>
    </citation>
    <scope>NUCLEOTIDE SEQUENCE</scope>
    <source>
        <strain evidence="1">VKM B-2789</strain>
    </source>
</reference>
<accession>A0A9W6N9A0</accession>
<dbReference type="RefSeq" id="WP_213366659.1">
    <property type="nucleotide sequence ID" value="NZ_BSFM01000006.1"/>
</dbReference>
<name>A0A9W6N9A0_9HYPH</name>
<reference evidence="1" key="2">
    <citation type="submission" date="2023-01" db="EMBL/GenBank/DDBJ databases">
        <authorList>
            <person name="Sun Q."/>
            <person name="Evtushenko L."/>
        </authorList>
    </citation>
    <scope>NUCLEOTIDE SEQUENCE</scope>
    <source>
        <strain evidence="1">VKM B-2789</strain>
    </source>
</reference>
<dbReference type="EMBL" id="BSFM01000006">
    <property type="protein sequence ID" value="GLK83214.1"/>
    <property type="molecule type" value="Genomic_DNA"/>
</dbReference>
<evidence type="ECO:0000313" key="2">
    <source>
        <dbReference type="Proteomes" id="UP001143330"/>
    </source>
</evidence>
<dbReference type="Proteomes" id="UP001143330">
    <property type="component" value="Unassembled WGS sequence"/>
</dbReference>
<sequence>MTASPSADAVVLKRIRLNLARSKQFPDGSARHGYEFVAPLDAAGHIDLAAWRLARELCTVHRFWSGEPPEDGMLVHRAGGTNGATWVFDYDKGAAEDDEAGYRFGDHAFAPGEYVSLRDEDGEMHTFRVVSVELN</sequence>
<keyword evidence="2" id="KW-1185">Reference proteome</keyword>
<protein>
    <submittedName>
        <fullName evidence="1">Uncharacterized protein</fullName>
    </submittedName>
</protein>
<proteinExistence type="predicted"/>
<evidence type="ECO:0000313" key="1">
    <source>
        <dbReference type="EMBL" id="GLK83214.1"/>
    </source>
</evidence>
<gene>
    <name evidence="1" type="ORF">GCM10017653_12830</name>
</gene>
<organism evidence="1 2">
    <name type="scientific">Ancylobacter defluvii</name>
    <dbReference type="NCBI Taxonomy" id="1282440"/>
    <lineage>
        <taxon>Bacteria</taxon>
        <taxon>Pseudomonadati</taxon>
        <taxon>Pseudomonadota</taxon>
        <taxon>Alphaproteobacteria</taxon>
        <taxon>Hyphomicrobiales</taxon>
        <taxon>Xanthobacteraceae</taxon>
        <taxon>Ancylobacter</taxon>
    </lineage>
</organism>